<evidence type="ECO:0000256" key="1">
    <source>
        <dbReference type="SAM" id="Phobius"/>
    </source>
</evidence>
<feature type="transmembrane region" description="Helical" evidence="1">
    <location>
        <begin position="105"/>
        <end position="122"/>
    </location>
</feature>
<keyword evidence="3" id="KW-1185">Reference proteome</keyword>
<feature type="transmembrane region" description="Helical" evidence="1">
    <location>
        <begin position="166"/>
        <end position="187"/>
    </location>
</feature>
<dbReference type="RefSeq" id="WP_044048923.1">
    <property type="nucleotide sequence ID" value="NZ_CP003984.1"/>
</dbReference>
<sequence>MVKNLFVSAICAGIAAGLLASVLQFTFVIPVLLEGELYETGARVHFSTDGSPQSDRGAPSLGSDWTRHSMTVAFNIVTYTGYGLLLAALISFAALKGITTSARQGLIWGLCGFIAVQLAPAIGLPPELPGTIAAEVGQRQLWWISTILASATGLGLIAFGRSYLPLAGVILIAIPQLLGAPHLDMFFGVAPPELAAEFATLSLGAAAAGWVMLGYVVAATLTRLET</sequence>
<feature type="transmembrane region" description="Helical" evidence="1">
    <location>
        <begin position="199"/>
        <end position="221"/>
    </location>
</feature>
<dbReference type="Pfam" id="PF09490">
    <property type="entry name" value="CbtA"/>
    <property type="match status" value="1"/>
</dbReference>
<accession>A0AAN0RH12</accession>
<keyword evidence="1" id="KW-0812">Transmembrane</keyword>
<organism evidence="2 3">
    <name type="scientific">Planktomarina temperata RCA23</name>
    <dbReference type="NCBI Taxonomy" id="666509"/>
    <lineage>
        <taxon>Bacteria</taxon>
        <taxon>Pseudomonadati</taxon>
        <taxon>Pseudomonadota</taxon>
        <taxon>Alphaproteobacteria</taxon>
        <taxon>Rhodobacterales</taxon>
        <taxon>Paracoccaceae</taxon>
        <taxon>Planktomarina</taxon>
    </lineage>
</organism>
<feature type="transmembrane region" description="Helical" evidence="1">
    <location>
        <begin position="72"/>
        <end position="93"/>
    </location>
</feature>
<feature type="transmembrane region" description="Helical" evidence="1">
    <location>
        <begin position="142"/>
        <end position="159"/>
    </location>
</feature>
<keyword evidence="1" id="KW-0472">Membrane</keyword>
<evidence type="ECO:0000313" key="2">
    <source>
        <dbReference type="EMBL" id="AII86069.1"/>
    </source>
</evidence>
<proteinExistence type="predicted"/>
<dbReference type="AlphaFoldDB" id="A0AAN0RH12"/>
<keyword evidence="1" id="KW-1133">Transmembrane helix</keyword>
<protein>
    <submittedName>
        <fullName evidence="2">Cobalt transporter, subunit CbtA</fullName>
    </submittedName>
</protein>
<evidence type="ECO:0000313" key="3">
    <source>
        <dbReference type="Proteomes" id="UP000028680"/>
    </source>
</evidence>
<gene>
    <name evidence="2" type="primary">cbtA</name>
    <name evidence="2" type="ORF">RCA23_c05090</name>
</gene>
<reference evidence="2 3" key="1">
    <citation type="journal article" date="2014" name="ISME J.">
        <title>Adaptation of an abundant Roseobacter RCA organism to pelagic systems revealed by genomic and transcriptomic analyses.</title>
        <authorList>
            <person name="Voget S."/>
            <person name="Wemheuer B."/>
            <person name="Brinkhoff T."/>
            <person name="Vollmers J."/>
            <person name="Dietrich S."/>
            <person name="Giebel H.A."/>
            <person name="Beardsley C."/>
            <person name="Sardemann C."/>
            <person name="Bakenhus I."/>
            <person name="Billerbeck S."/>
            <person name="Daniel R."/>
            <person name="Simon M."/>
        </authorList>
    </citation>
    <scope>NUCLEOTIDE SEQUENCE [LARGE SCALE GENOMIC DNA]</scope>
    <source>
        <strain evidence="2 3">RCA23</strain>
    </source>
</reference>
<dbReference type="Proteomes" id="UP000028680">
    <property type="component" value="Chromosome"/>
</dbReference>
<dbReference type="EMBL" id="CP003984">
    <property type="protein sequence ID" value="AII86069.1"/>
    <property type="molecule type" value="Genomic_DNA"/>
</dbReference>
<dbReference type="NCBIfam" id="TIGR02458">
    <property type="entry name" value="CbtA"/>
    <property type="match status" value="1"/>
</dbReference>
<dbReference type="KEGG" id="ptp:RCA23_c05090"/>
<name>A0AAN0RH12_9RHOB</name>
<dbReference type="InterPro" id="IPR012666">
    <property type="entry name" value="CbtA_put"/>
</dbReference>